<evidence type="ECO:0000259" key="19">
    <source>
        <dbReference type="Pfam" id="PF00135"/>
    </source>
</evidence>
<dbReference type="EC" id="3.1.1.-" evidence="18"/>
<evidence type="ECO:0000256" key="17">
    <source>
        <dbReference type="PIRSR" id="PIRSR600997-1"/>
    </source>
</evidence>
<dbReference type="STRING" id="7868.ENSCMIP00000009967"/>
<dbReference type="GO" id="GO:0019695">
    <property type="term" value="P:choline metabolic process"/>
    <property type="evidence" value="ECO:0007669"/>
    <property type="project" value="TreeGrafter"/>
</dbReference>
<comment type="function">
    <text evidence="15">Terminates signal transduction at the neuromuscular junction by rapid hydrolysis of the acetylcholine released into the synaptic cleft. May be involved in cell-cell interactions.</text>
</comment>
<dbReference type="GeneTree" id="ENSGT00940000157637"/>
<dbReference type="FunFam" id="3.40.50.1820:FF:000029">
    <property type="entry name" value="Acetylcholinesterase"/>
    <property type="match status" value="1"/>
</dbReference>
<comment type="similarity">
    <text evidence="3 18">Belongs to the type-B carboxylesterase/lipase family.</text>
</comment>
<keyword evidence="12" id="KW-1015">Disulfide bond</keyword>
<dbReference type="OMA" id="TCSVNEM"/>
<dbReference type="InParanoid" id="A0A4W3H470"/>
<evidence type="ECO:0000256" key="15">
    <source>
        <dbReference type="ARBA" id="ARBA00057546"/>
    </source>
</evidence>
<dbReference type="CDD" id="cd00312">
    <property type="entry name" value="Esterase_lipase"/>
    <property type="match status" value="1"/>
</dbReference>
<keyword evidence="13" id="KW-0449">Lipoprotein</keyword>
<keyword evidence="7 18" id="KW-0732">Signal</keyword>
<evidence type="ECO:0000313" key="21">
    <source>
        <dbReference type="Proteomes" id="UP000314986"/>
    </source>
</evidence>
<dbReference type="GO" id="GO:0003990">
    <property type="term" value="F:acetylcholinesterase activity"/>
    <property type="evidence" value="ECO:0007669"/>
    <property type="project" value="TreeGrafter"/>
</dbReference>
<feature type="active site" description="Charge relay system" evidence="17">
    <location>
        <position position="458"/>
    </location>
</feature>
<keyword evidence="4" id="KW-1003">Cell membrane</keyword>
<evidence type="ECO:0000256" key="4">
    <source>
        <dbReference type="ARBA" id="ARBA00022475"/>
    </source>
</evidence>
<dbReference type="InterPro" id="IPR050654">
    <property type="entry name" value="AChE-related_enzymes"/>
</dbReference>
<evidence type="ECO:0000256" key="12">
    <source>
        <dbReference type="ARBA" id="ARBA00023157"/>
    </source>
</evidence>
<comment type="subunit">
    <text evidence="16">Isoform H form is a homodimer; the asymmetric form is a disulfide-bonded oligomer composed of a collagenic subunit (Q) and a variable number of T catalytic subunits.</text>
</comment>
<dbReference type="InterPro" id="IPR019819">
    <property type="entry name" value="Carboxylesterase_B_CS"/>
</dbReference>
<dbReference type="ESTHER" id="calmi-ACHE">
    <property type="family name" value="ACHE"/>
</dbReference>
<dbReference type="GO" id="GO:0045202">
    <property type="term" value="C:synapse"/>
    <property type="evidence" value="ECO:0007669"/>
    <property type="project" value="UniProtKB-SubCell"/>
</dbReference>
<feature type="signal peptide" evidence="18">
    <location>
        <begin position="1"/>
        <end position="24"/>
    </location>
</feature>
<evidence type="ECO:0000256" key="5">
    <source>
        <dbReference type="ARBA" id="ARBA00022487"/>
    </source>
</evidence>
<keyword evidence="9" id="KW-0531">Neurotransmitter degradation</keyword>
<dbReference type="Proteomes" id="UP000314986">
    <property type="component" value="Unassembled WGS sequence"/>
</dbReference>
<dbReference type="GO" id="GO:0098552">
    <property type="term" value="C:side of membrane"/>
    <property type="evidence" value="ECO:0007669"/>
    <property type="project" value="UniProtKB-KW"/>
</dbReference>
<feature type="domain" description="Carboxylesterase type B" evidence="19">
    <location>
        <begin position="30"/>
        <end position="498"/>
    </location>
</feature>
<keyword evidence="10" id="KW-0770">Synapse</keyword>
<dbReference type="Gene3D" id="3.40.50.1820">
    <property type="entry name" value="alpha/beta hydrolase"/>
    <property type="match status" value="1"/>
</dbReference>
<feature type="chain" id="PRO_5021506757" description="Carboxylic ester hydrolase" evidence="18">
    <location>
        <begin position="25"/>
        <end position="515"/>
    </location>
</feature>
<dbReference type="AlphaFoldDB" id="A0A4W3H470"/>
<keyword evidence="6" id="KW-0336">GPI-anchor</keyword>
<protein>
    <recommendedName>
        <fullName evidence="18">Carboxylic ester hydrolase</fullName>
        <ecNumber evidence="18">3.1.1.-</ecNumber>
    </recommendedName>
</protein>
<evidence type="ECO:0000256" key="18">
    <source>
        <dbReference type="RuleBase" id="RU361235"/>
    </source>
</evidence>
<keyword evidence="21" id="KW-1185">Reference proteome</keyword>
<organism evidence="20 21">
    <name type="scientific">Callorhinchus milii</name>
    <name type="common">Ghost shark</name>
    <dbReference type="NCBI Taxonomy" id="7868"/>
    <lineage>
        <taxon>Eukaryota</taxon>
        <taxon>Metazoa</taxon>
        <taxon>Chordata</taxon>
        <taxon>Craniata</taxon>
        <taxon>Vertebrata</taxon>
        <taxon>Chondrichthyes</taxon>
        <taxon>Holocephali</taxon>
        <taxon>Chimaeriformes</taxon>
        <taxon>Callorhinchidae</taxon>
        <taxon>Callorhinchus</taxon>
    </lineage>
</organism>
<feature type="active site" description="Acyl-ester intermediate" evidence="17">
    <location>
        <position position="224"/>
    </location>
</feature>
<evidence type="ECO:0000256" key="16">
    <source>
        <dbReference type="ARBA" id="ARBA00062521"/>
    </source>
</evidence>
<evidence type="ECO:0000256" key="14">
    <source>
        <dbReference type="ARBA" id="ARBA00034103"/>
    </source>
</evidence>
<dbReference type="Pfam" id="PF00135">
    <property type="entry name" value="COesterase"/>
    <property type="match status" value="1"/>
</dbReference>
<evidence type="ECO:0000256" key="8">
    <source>
        <dbReference type="ARBA" id="ARBA00022801"/>
    </source>
</evidence>
<evidence type="ECO:0000256" key="1">
    <source>
        <dbReference type="ARBA" id="ARBA00004202"/>
    </source>
</evidence>
<proteinExistence type="inferred from homology"/>
<comment type="subcellular location">
    <subcellularLocation>
        <location evidence="2">Cell membrane</location>
        <topology evidence="2">Lipid-anchor</topology>
        <topology evidence="2">GPI-anchor</topology>
    </subcellularLocation>
    <subcellularLocation>
        <location evidence="1">Cell membrane</location>
        <topology evidence="1">Peripheral membrane protein</topology>
    </subcellularLocation>
    <subcellularLocation>
        <location evidence="14">Synapse</location>
    </subcellularLocation>
</comment>
<evidence type="ECO:0000256" key="11">
    <source>
        <dbReference type="ARBA" id="ARBA00023136"/>
    </source>
</evidence>
<reference evidence="21" key="2">
    <citation type="journal article" date="2007" name="PLoS Biol.">
        <title>Survey sequencing and comparative analysis of the elephant shark (Callorhinchus milii) genome.</title>
        <authorList>
            <person name="Venkatesh B."/>
            <person name="Kirkness E.F."/>
            <person name="Loh Y.H."/>
            <person name="Halpern A.L."/>
            <person name="Lee A.P."/>
            <person name="Johnson J."/>
            <person name="Dandona N."/>
            <person name="Viswanathan L.D."/>
            <person name="Tay A."/>
            <person name="Venter J.C."/>
            <person name="Strausberg R.L."/>
            <person name="Brenner S."/>
        </authorList>
    </citation>
    <scope>NUCLEOTIDE SEQUENCE [LARGE SCALE GENOMIC DNA]</scope>
</reference>
<dbReference type="GO" id="GO:0006581">
    <property type="term" value="P:acetylcholine catabolic process"/>
    <property type="evidence" value="ECO:0007669"/>
    <property type="project" value="TreeGrafter"/>
</dbReference>
<evidence type="ECO:0000256" key="2">
    <source>
        <dbReference type="ARBA" id="ARBA00004609"/>
    </source>
</evidence>
<keyword evidence="6" id="KW-0325">Glycoprotein</keyword>
<keyword evidence="8 18" id="KW-0378">Hydrolase</keyword>
<dbReference type="PROSITE" id="PS00941">
    <property type="entry name" value="CARBOXYLESTERASE_B_2"/>
    <property type="match status" value="1"/>
</dbReference>
<feature type="active site" description="Charge relay system" evidence="17">
    <location>
        <position position="352"/>
    </location>
</feature>
<reference evidence="21" key="1">
    <citation type="journal article" date="2006" name="Science">
        <title>Ancient noncoding elements conserved in the human genome.</title>
        <authorList>
            <person name="Venkatesh B."/>
            <person name="Kirkness E.F."/>
            <person name="Loh Y.H."/>
            <person name="Halpern A.L."/>
            <person name="Lee A.P."/>
            <person name="Johnson J."/>
            <person name="Dandona N."/>
            <person name="Viswanathan L.D."/>
            <person name="Tay A."/>
            <person name="Venter J.C."/>
            <person name="Strausberg R.L."/>
            <person name="Brenner S."/>
        </authorList>
    </citation>
    <scope>NUCLEOTIDE SEQUENCE [LARGE SCALE GENOMIC DNA]</scope>
</reference>
<accession>A0A4W3H470</accession>
<keyword evidence="11" id="KW-0472">Membrane</keyword>
<dbReference type="GO" id="GO:0005615">
    <property type="term" value="C:extracellular space"/>
    <property type="evidence" value="ECO:0007669"/>
    <property type="project" value="TreeGrafter"/>
</dbReference>
<dbReference type="InterPro" id="IPR029058">
    <property type="entry name" value="AB_hydrolase_fold"/>
</dbReference>
<dbReference type="InterPro" id="IPR019826">
    <property type="entry name" value="Carboxylesterase_B_AS"/>
</dbReference>
<evidence type="ECO:0000256" key="7">
    <source>
        <dbReference type="ARBA" id="ARBA00022729"/>
    </source>
</evidence>
<sequence>RVTVKMMSPLFPLLLLLLVPSSRSHDLAELVVTTKLGRVRGTRMPVLSGHVSAFLGIPFAEAPVGSLRFRPPQPHKPWAGELEAVRFPMNCQQYVDKSLPGFPGLEMWNPNQEMSEDCLYLNIWVPTPRPRNATVMVWIYGGGFYSGASTLDVYDGKYLAHTENIILVSMNYRVGPFGFLALPGSEEAPGNVGLLDQRLALQWVKDNIQEFGGNPKTVTLFGESAGGASVGLHLLSPGSRHLFSRAILQSGSPNCPWATVSALEARRRATQLGQLLNCQASSDRELVSCLRTREPRELIEKEWLVLPYSGLFRFPFVPVVDGTFLPDSPEAMMEAGDFKQEAAVLLGFNKDEGSFFLLYGAPGFSKDSASHISREQFVQGVRLSVPHAGPLGLDAVLLHYTDWLDQHNGVKNRDAMDDIVGDHNVICSASTPGPSVYAYLFDHRASTLAWPEWMGVLHGYEIEFVFGLPLEPRLNYTAAEQRLSRRMMRYWATFARTGGCESCVRVRVVCESDRV</sequence>
<name>A0A4W3H470_CALMI</name>
<reference evidence="21" key="3">
    <citation type="journal article" date="2014" name="Nature">
        <title>Elephant shark genome provides unique insights into gnathostome evolution.</title>
        <authorList>
            <consortium name="International Elephant Shark Genome Sequencing Consortium"/>
            <person name="Venkatesh B."/>
            <person name="Lee A.P."/>
            <person name="Ravi V."/>
            <person name="Maurya A.K."/>
            <person name="Lian M.M."/>
            <person name="Swann J.B."/>
            <person name="Ohta Y."/>
            <person name="Flajnik M.F."/>
            <person name="Sutoh Y."/>
            <person name="Kasahara M."/>
            <person name="Hoon S."/>
            <person name="Gangu V."/>
            <person name="Roy S.W."/>
            <person name="Irimia M."/>
            <person name="Korzh V."/>
            <person name="Kondrychyn I."/>
            <person name="Lim Z.W."/>
            <person name="Tay B.H."/>
            <person name="Tohari S."/>
            <person name="Kong K.W."/>
            <person name="Ho S."/>
            <person name="Lorente-Galdos B."/>
            <person name="Quilez J."/>
            <person name="Marques-Bonet T."/>
            <person name="Raney B.J."/>
            <person name="Ingham P.W."/>
            <person name="Tay A."/>
            <person name="Hillier L.W."/>
            <person name="Minx P."/>
            <person name="Boehm T."/>
            <person name="Wilson R.K."/>
            <person name="Brenner S."/>
            <person name="Warren W.C."/>
        </authorList>
    </citation>
    <scope>NUCLEOTIDE SEQUENCE [LARGE SCALE GENOMIC DNA]</scope>
</reference>
<evidence type="ECO:0000256" key="3">
    <source>
        <dbReference type="ARBA" id="ARBA00005964"/>
    </source>
</evidence>
<dbReference type="InterPro" id="IPR002018">
    <property type="entry name" value="CarbesteraseB"/>
</dbReference>
<evidence type="ECO:0000256" key="6">
    <source>
        <dbReference type="ARBA" id="ARBA00022622"/>
    </source>
</evidence>
<reference evidence="20" key="5">
    <citation type="submission" date="2025-09" db="UniProtKB">
        <authorList>
            <consortium name="Ensembl"/>
        </authorList>
    </citation>
    <scope>IDENTIFICATION</scope>
</reference>
<reference evidence="20" key="4">
    <citation type="submission" date="2025-08" db="UniProtKB">
        <authorList>
            <consortium name="Ensembl"/>
        </authorList>
    </citation>
    <scope>IDENTIFICATION</scope>
</reference>
<evidence type="ECO:0000256" key="9">
    <source>
        <dbReference type="ARBA" id="ARBA00022867"/>
    </source>
</evidence>
<keyword evidence="5" id="KW-0719">Serine esterase</keyword>
<dbReference type="PANTHER" id="PTHR43918:SF11">
    <property type="entry name" value="ACETYLCHOLINESTERASE"/>
    <property type="match status" value="1"/>
</dbReference>
<dbReference type="Ensembl" id="ENSCMIT00000010235.1">
    <property type="protein sequence ID" value="ENSCMIP00000009967.1"/>
    <property type="gene ID" value="ENSCMIG00000005262.1"/>
</dbReference>
<dbReference type="GO" id="GO:0005886">
    <property type="term" value="C:plasma membrane"/>
    <property type="evidence" value="ECO:0007669"/>
    <property type="project" value="UniProtKB-SubCell"/>
</dbReference>
<dbReference type="InterPro" id="IPR000997">
    <property type="entry name" value="Cholinesterase"/>
</dbReference>
<evidence type="ECO:0000313" key="20">
    <source>
        <dbReference type="Ensembl" id="ENSCMIP00000009967.1"/>
    </source>
</evidence>
<dbReference type="PANTHER" id="PTHR43918">
    <property type="entry name" value="ACETYLCHOLINESTERASE"/>
    <property type="match status" value="1"/>
</dbReference>
<evidence type="ECO:0000256" key="10">
    <source>
        <dbReference type="ARBA" id="ARBA00023018"/>
    </source>
</evidence>
<evidence type="ECO:0000256" key="13">
    <source>
        <dbReference type="ARBA" id="ARBA00023288"/>
    </source>
</evidence>
<dbReference type="PRINTS" id="PR00878">
    <property type="entry name" value="CHOLNESTRASE"/>
</dbReference>
<dbReference type="PROSITE" id="PS00122">
    <property type="entry name" value="CARBOXYLESTERASE_B_1"/>
    <property type="match status" value="1"/>
</dbReference>
<dbReference type="SUPFAM" id="SSF53474">
    <property type="entry name" value="alpha/beta-Hydrolases"/>
    <property type="match status" value="1"/>
</dbReference>